<keyword evidence="5" id="KW-1185">Reference proteome</keyword>
<feature type="transmembrane region" description="Helical" evidence="2">
    <location>
        <begin position="551"/>
        <end position="574"/>
    </location>
</feature>
<evidence type="ECO:0000313" key="4">
    <source>
        <dbReference type="EMBL" id="MFC6907043.1"/>
    </source>
</evidence>
<evidence type="ECO:0000256" key="2">
    <source>
        <dbReference type="SAM" id="Phobius"/>
    </source>
</evidence>
<feature type="domain" description="TRAP C4-dicarboxylate transport system permease DctM subunit" evidence="3">
    <location>
        <begin position="160"/>
        <end position="606"/>
    </location>
</feature>
<gene>
    <name evidence="4" type="ORF">ACFQGH_17785</name>
</gene>
<proteinExistence type="predicted"/>
<feature type="transmembrane region" description="Helical" evidence="2">
    <location>
        <begin position="179"/>
        <end position="198"/>
    </location>
</feature>
<dbReference type="NCBIfam" id="TIGR02123">
    <property type="entry name" value="TRAP_fused"/>
    <property type="match status" value="1"/>
</dbReference>
<feature type="transmembrane region" description="Helical" evidence="2">
    <location>
        <begin position="307"/>
        <end position="332"/>
    </location>
</feature>
<feature type="transmembrane region" description="Helical" evidence="2">
    <location>
        <begin position="58"/>
        <end position="77"/>
    </location>
</feature>
<feature type="transmembrane region" description="Helical" evidence="2">
    <location>
        <begin position="344"/>
        <end position="367"/>
    </location>
</feature>
<dbReference type="Proteomes" id="UP001596312">
    <property type="component" value="Unassembled WGS sequence"/>
</dbReference>
<evidence type="ECO:0000256" key="1">
    <source>
        <dbReference type="SAM" id="MobiDB-lite"/>
    </source>
</evidence>
<reference evidence="4 5" key="1">
    <citation type="journal article" date="2019" name="Int. J. Syst. Evol. Microbiol.">
        <title>The Global Catalogue of Microorganisms (GCM) 10K type strain sequencing project: providing services to taxonomists for standard genome sequencing and annotation.</title>
        <authorList>
            <consortium name="The Broad Institute Genomics Platform"/>
            <consortium name="The Broad Institute Genome Sequencing Center for Infectious Disease"/>
            <person name="Wu L."/>
            <person name="Ma J."/>
        </authorList>
    </citation>
    <scope>NUCLEOTIDE SEQUENCE [LARGE SCALE GENOMIC DNA]</scope>
    <source>
        <strain evidence="4 5">CGMCC 1.3240</strain>
    </source>
</reference>
<accession>A0ABD5V616</accession>
<sequence length="694" mass="75040">MSGSTDSGDGPRRTGTGTETDPEAIETEDEIETVEQLERRIDEKFRETYTASLRSQGVFELIIYAFAIGFFVYHMWYAYTIGLSRDNHGVIHLALILSLWGLLQLLKTDREVLRGKLASVGYALYSVLAVVPLYYMHTFYGEIVLRTGAYTDLDFLMGVALIVLIFIPLWIISRLIAAVAASGIVYALFGPYMPGFLAHGGLSVERVVTMNTLEMEGLLGTLLQVSATWVVIFLLLAGLMETYGGMAQFIKGASRYASQNPYLEIGQIAIAASMVMGSINGSTAANTATTGAFTIPLMKENGYKPKLAAAIESVASCGGQVLPPIMGAGAFLMAELIEPAYSDIIVAATAPALLFFLTTSASVTLNSRDTTTRSLRSERDPLSIGERTIGVLRHYEYIGMFVMLLYWLVYIQADPMLAGFYSILTLIALRLVRTLNEIRTDDVETSSTLLYYGRETLEGFRRGAEVTVNITILLASLGIVIRALTVTGFAQRLSTQLVIISGGVLLILLVLAMIASIAFGMGMSTAAAYMIVGILIAPSLTTIGLNELPAHLFVFYFAIVANITPPIALSVIIAQGIAGSGFWETAIESLKIGFPMFLLPYAFLFNQSLLYPSLMTIPVFAIVLVAFVAMSIALSGNIREKISLPARAGFLVVGFTALFVPHLIAQIGFAALCVGLVVYLGFPSRAASLNPISR</sequence>
<feature type="transmembrane region" description="Helical" evidence="2">
    <location>
        <begin position="526"/>
        <end position="545"/>
    </location>
</feature>
<keyword evidence="2" id="KW-0472">Membrane</keyword>
<keyword evidence="2" id="KW-1133">Transmembrane helix</keyword>
<dbReference type="RefSeq" id="WP_340605622.1">
    <property type="nucleotide sequence ID" value="NZ_JBBMXV010000006.1"/>
</dbReference>
<feature type="transmembrane region" description="Helical" evidence="2">
    <location>
        <begin position="218"/>
        <end position="239"/>
    </location>
</feature>
<dbReference type="InterPro" id="IPR010656">
    <property type="entry name" value="DctM"/>
</dbReference>
<feature type="compositionally biased region" description="Acidic residues" evidence="1">
    <location>
        <begin position="20"/>
        <end position="29"/>
    </location>
</feature>
<dbReference type="AlphaFoldDB" id="A0ABD5V616"/>
<feature type="transmembrane region" description="Helical" evidence="2">
    <location>
        <begin position="118"/>
        <end position="135"/>
    </location>
</feature>
<dbReference type="InterPro" id="IPR011853">
    <property type="entry name" value="TRAP_DctM-Dct_fused"/>
</dbReference>
<dbReference type="PANTHER" id="PTHR43849">
    <property type="entry name" value="BLL3936 PROTEIN"/>
    <property type="match status" value="1"/>
</dbReference>
<feature type="transmembrane region" description="Helical" evidence="2">
    <location>
        <begin position="650"/>
        <end position="682"/>
    </location>
</feature>
<feature type="transmembrane region" description="Helical" evidence="2">
    <location>
        <begin position="388"/>
        <end position="409"/>
    </location>
</feature>
<evidence type="ECO:0000313" key="5">
    <source>
        <dbReference type="Proteomes" id="UP001596312"/>
    </source>
</evidence>
<protein>
    <submittedName>
        <fullName evidence="4">TRAP transporter permease</fullName>
    </submittedName>
</protein>
<dbReference type="Pfam" id="PF06808">
    <property type="entry name" value="DctM"/>
    <property type="match status" value="1"/>
</dbReference>
<feature type="transmembrane region" description="Helical" evidence="2">
    <location>
        <begin position="89"/>
        <end position="106"/>
    </location>
</feature>
<organism evidence="4 5">
    <name type="scientific">Halalkalicoccus tibetensis</name>
    <dbReference type="NCBI Taxonomy" id="175632"/>
    <lineage>
        <taxon>Archaea</taxon>
        <taxon>Methanobacteriati</taxon>
        <taxon>Methanobacteriota</taxon>
        <taxon>Stenosarchaea group</taxon>
        <taxon>Halobacteria</taxon>
        <taxon>Halobacteriales</taxon>
        <taxon>Halococcaceae</taxon>
        <taxon>Halalkalicoccus</taxon>
    </lineage>
</organism>
<dbReference type="EMBL" id="JBHSXQ010000006">
    <property type="protein sequence ID" value="MFC6907043.1"/>
    <property type="molecule type" value="Genomic_DNA"/>
</dbReference>
<feature type="transmembrane region" description="Helical" evidence="2">
    <location>
        <begin position="466"/>
        <end position="485"/>
    </location>
</feature>
<feature type="transmembrane region" description="Helical" evidence="2">
    <location>
        <begin position="497"/>
        <end position="519"/>
    </location>
</feature>
<dbReference type="PANTHER" id="PTHR43849:SF2">
    <property type="entry name" value="BLL3936 PROTEIN"/>
    <property type="match status" value="1"/>
</dbReference>
<comment type="caution">
    <text evidence="4">The sequence shown here is derived from an EMBL/GenBank/DDBJ whole genome shotgun (WGS) entry which is preliminary data.</text>
</comment>
<feature type="region of interest" description="Disordered" evidence="1">
    <location>
        <begin position="1"/>
        <end position="29"/>
    </location>
</feature>
<evidence type="ECO:0000259" key="3">
    <source>
        <dbReference type="Pfam" id="PF06808"/>
    </source>
</evidence>
<feature type="transmembrane region" description="Helical" evidence="2">
    <location>
        <begin position="617"/>
        <end position="638"/>
    </location>
</feature>
<name>A0ABD5V616_9EURY</name>
<feature type="transmembrane region" description="Helical" evidence="2">
    <location>
        <begin position="155"/>
        <end position="172"/>
    </location>
</feature>
<keyword evidence="2" id="KW-0812">Transmembrane</keyword>